<evidence type="ECO:0000256" key="1">
    <source>
        <dbReference type="ARBA" id="ARBA00001946"/>
    </source>
</evidence>
<accession>A0A6J7ESQ9</accession>
<dbReference type="EMBL" id="CAFABE010000030">
    <property type="protein sequence ID" value="CAB4826585.1"/>
    <property type="molecule type" value="Genomic_DNA"/>
</dbReference>
<comment type="catalytic activity">
    <reaction evidence="8">
        <text>diphosphate + H2O = 2 phosphate + H(+)</text>
        <dbReference type="Rhea" id="RHEA:24576"/>
        <dbReference type="ChEBI" id="CHEBI:15377"/>
        <dbReference type="ChEBI" id="CHEBI:15378"/>
        <dbReference type="ChEBI" id="CHEBI:33019"/>
        <dbReference type="ChEBI" id="CHEBI:43474"/>
        <dbReference type="EC" id="3.6.1.1"/>
    </reaction>
</comment>
<sequence length="168" mass="19025">MSEDEIDVIVEIPAGSRNKYEFDHEANVMRLDRRLFTATRYPSDYGFVADTLSLDGDPLDALVLLDDPTFPGCVVRSRIIGVFFMTDEAGPDAKLLTVLHNDPERSHVMDLEDLPAHYLDEIGHFFSIYKDLEPDKTSDPGHFEGRASAIKELQECRERFANLDQPGH</sequence>
<evidence type="ECO:0000256" key="5">
    <source>
        <dbReference type="ARBA" id="ARBA00022801"/>
    </source>
</evidence>
<evidence type="ECO:0000313" key="10">
    <source>
        <dbReference type="EMBL" id="CAB4884135.1"/>
    </source>
</evidence>
<reference evidence="10" key="1">
    <citation type="submission" date="2020-05" db="EMBL/GenBank/DDBJ databases">
        <authorList>
            <person name="Chiriac C."/>
            <person name="Salcher M."/>
            <person name="Ghai R."/>
            <person name="Kavagutti S V."/>
        </authorList>
    </citation>
    <scope>NUCLEOTIDE SEQUENCE</scope>
</reference>
<comment type="cofactor">
    <cofactor evidence="1">
        <name>Mg(2+)</name>
        <dbReference type="ChEBI" id="CHEBI:18420"/>
    </cofactor>
</comment>
<evidence type="ECO:0000256" key="4">
    <source>
        <dbReference type="ARBA" id="ARBA00022723"/>
    </source>
</evidence>
<dbReference type="InterPro" id="IPR008162">
    <property type="entry name" value="Pyrophosphatase"/>
</dbReference>
<keyword evidence="6" id="KW-0460">Magnesium</keyword>
<protein>
    <recommendedName>
        <fullName evidence="7">Inorganic pyrophosphatase</fullName>
        <ecNumber evidence="2">3.6.1.1</ecNumber>
    </recommendedName>
</protein>
<keyword evidence="4" id="KW-0479">Metal-binding</keyword>
<proteinExistence type="inferred from homology"/>
<evidence type="ECO:0000313" key="11">
    <source>
        <dbReference type="EMBL" id="CAB5028371.1"/>
    </source>
</evidence>
<organism evidence="10">
    <name type="scientific">freshwater metagenome</name>
    <dbReference type="NCBI Taxonomy" id="449393"/>
    <lineage>
        <taxon>unclassified sequences</taxon>
        <taxon>metagenomes</taxon>
        <taxon>ecological metagenomes</taxon>
    </lineage>
</organism>
<dbReference type="CDD" id="cd00412">
    <property type="entry name" value="pyrophosphatase"/>
    <property type="match status" value="1"/>
</dbReference>
<dbReference type="InterPro" id="IPR036649">
    <property type="entry name" value="Pyrophosphatase_sf"/>
</dbReference>
<dbReference type="GO" id="GO:0004427">
    <property type="term" value="F:inorganic diphosphate phosphatase activity"/>
    <property type="evidence" value="ECO:0007669"/>
    <property type="project" value="UniProtKB-EC"/>
</dbReference>
<dbReference type="GO" id="GO:0005737">
    <property type="term" value="C:cytoplasm"/>
    <property type="evidence" value="ECO:0007669"/>
    <property type="project" value="InterPro"/>
</dbReference>
<name>A0A6J7ESQ9_9ZZZZ</name>
<dbReference type="FunFam" id="3.90.80.10:FF:000003">
    <property type="entry name" value="Inorganic pyrophosphatase"/>
    <property type="match status" value="1"/>
</dbReference>
<dbReference type="GO" id="GO:0006796">
    <property type="term" value="P:phosphate-containing compound metabolic process"/>
    <property type="evidence" value="ECO:0007669"/>
    <property type="project" value="InterPro"/>
</dbReference>
<dbReference type="PROSITE" id="PS00387">
    <property type="entry name" value="PPASE"/>
    <property type="match status" value="1"/>
</dbReference>
<evidence type="ECO:0000256" key="8">
    <source>
        <dbReference type="ARBA" id="ARBA00047820"/>
    </source>
</evidence>
<keyword evidence="5" id="KW-0378">Hydrolase</keyword>
<dbReference type="HAMAP" id="MF_00209">
    <property type="entry name" value="Inorganic_PPase"/>
    <property type="match status" value="1"/>
</dbReference>
<dbReference type="Gene3D" id="3.90.80.10">
    <property type="entry name" value="Inorganic pyrophosphatase"/>
    <property type="match status" value="1"/>
</dbReference>
<keyword evidence="3" id="KW-0963">Cytoplasm</keyword>
<dbReference type="Pfam" id="PF00719">
    <property type="entry name" value="Pyrophosphatase"/>
    <property type="match status" value="1"/>
</dbReference>
<evidence type="ECO:0000256" key="3">
    <source>
        <dbReference type="ARBA" id="ARBA00022490"/>
    </source>
</evidence>
<dbReference type="AlphaFoldDB" id="A0A6J7ESQ9"/>
<dbReference type="EMBL" id="CAFBLT010000004">
    <property type="protein sequence ID" value="CAB4884135.1"/>
    <property type="molecule type" value="Genomic_DNA"/>
</dbReference>
<evidence type="ECO:0000256" key="2">
    <source>
        <dbReference type="ARBA" id="ARBA00012146"/>
    </source>
</evidence>
<evidence type="ECO:0000313" key="9">
    <source>
        <dbReference type="EMBL" id="CAB4826585.1"/>
    </source>
</evidence>
<dbReference type="PANTHER" id="PTHR10286">
    <property type="entry name" value="INORGANIC PYROPHOSPHATASE"/>
    <property type="match status" value="1"/>
</dbReference>
<evidence type="ECO:0000256" key="6">
    <source>
        <dbReference type="ARBA" id="ARBA00022842"/>
    </source>
</evidence>
<dbReference type="EMBL" id="CAFBPM010000015">
    <property type="protein sequence ID" value="CAB5028371.1"/>
    <property type="molecule type" value="Genomic_DNA"/>
</dbReference>
<evidence type="ECO:0000256" key="7">
    <source>
        <dbReference type="ARBA" id="ARBA00040300"/>
    </source>
</evidence>
<gene>
    <name evidence="9" type="ORF">UFOPK3164_00805</name>
    <name evidence="10" type="ORF">UFOPK3427_01847</name>
    <name evidence="11" type="ORF">UFOPK4112_01397</name>
</gene>
<dbReference type="SUPFAM" id="SSF50324">
    <property type="entry name" value="Inorganic pyrophosphatase"/>
    <property type="match status" value="1"/>
</dbReference>
<dbReference type="EC" id="3.6.1.1" evidence="2"/>
<dbReference type="GO" id="GO:0000287">
    <property type="term" value="F:magnesium ion binding"/>
    <property type="evidence" value="ECO:0007669"/>
    <property type="project" value="InterPro"/>
</dbReference>